<sequence>MSDAAQPATEVPAWKRPWLGGDGARGLGALMVFMAHIAFAEGTYAGLGWTDLPGRDANAIFGGPVGLHAVFSPARLVNLFFAFSAYLLARPFIAAALGRGHRPGTRNFFIRRALRLMPGYWVLCGLVVLWLVVLKGGSFDVTQSIKTFLVLDGGLTHASSGTFSWMAPLAVTWTVRVEALGYLLLPLLGWIWLQCGRRWGMRGLVWSLVVITVLTIFLRFHNLAAFPYPLLDGPAVMQWLFVPGLAVALIEAHDPWQRWWARRRRLPTLWLAIVGFLLLIGSEPASQAIIQEVATQDGPLPADPQAAFAVIVDATRAGTWLAVPMQVLGAGLLLLCLLAVEWQGGRPPWRLDGPVMRWVGLRSYSFYLVHFPVLGLLLPHVAAGEKGLLGYAALGAASLVVSLTAAAVLYRFVEQPGIALAQRLTGRKPGPLGGAPSPGAPASGSPDAAGGPASVTAASAPEEAPVDEARELRRRMRVFEAGDAVRGWGLLLVITWHLAGFAVALRFGTPVPDFAHYGRSVGAGIEAFQASVWLFFGLSAYLLARPFAAAAFGLGRRPPMKRYVAHRVGRVGPALWAVITICLLLYGTAGASFGEVTAMYGFAQVWAPAAVNAPVGHAWSIDVEVAYYLVLPIAGLGCAWLMRRWPGRVGGGLAIAVIVAIGALGLTFAATWLPSETPPMHSPIGAIVAFIPGVAVAIAEVRWGILLSRWPAARGVGAVLAIAGVVVFYKMSSWTTIGSTEAIAYNAVAAGLIVAGLVLWQLTGSATWAPLRWSVPRWLGERSYSIFMGHGIIAYELRDVGTDAGSLWGHFLLYEAIALPLSIAFGAILFQLFELPAMRWSRGERPLWGGGHEVTGFEADARPRTATAPAPGD</sequence>
<feature type="region of interest" description="Disordered" evidence="1">
    <location>
        <begin position="429"/>
        <end position="466"/>
    </location>
</feature>
<feature type="transmembrane region" description="Helical" evidence="2">
    <location>
        <begin position="625"/>
        <end position="642"/>
    </location>
</feature>
<reference evidence="4 5" key="1">
    <citation type="submission" date="2023-11" db="EMBL/GenBank/DDBJ databases">
        <authorList>
            <person name="Xu M."/>
            <person name="Jiang T."/>
        </authorList>
    </citation>
    <scope>NUCLEOTIDE SEQUENCE [LARGE SCALE GENOMIC DNA]</scope>
    <source>
        <strain evidence="4 5">SD</strain>
    </source>
</reference>
<feature type="transmembrane region" description="Helical" evidence="2">
    <location>
        <begin position="484"/>
        <end position="507"/>
    </location>
</feature>
<gene>
    <name evidence="4" type="ORF">SK069_17560</name>
</gene>
<dbReference type="EC" id="2.3.-.-" evidence="4"/>
<feature type="transmembrane region" description="Helical" evidence="2">
    <location>
        <begin position="649"/>
        <end position="672"/>
    </location>
</feature>
<dbReference type="Pfam" id="PF01757">
    <property type="entry name" value="Acyl_transf_3"/>
    <property type="match status" value="2"/>
</dbReference>
<comment type="caution">
    <text evidence="4">The sequence shown here is derived from an EMBL/GenBank/DDBJ whole genome shotgun (WGS) entry which is preliminary data.</text>
</comment>
<keyword evidence="4" id="KW-0808">Transferase</keyword>
<feature type="transmembrane region" description="Helical" evidence="2">
    <location>
        <begin position="236"/>
        <end position="256"/>
    </location>
</feature>
<feature type="transmembrane region" description="Helical" evidence="2">
    <location>
        <begin position="812"/>
        <end position="833"/>
    </location>
</feature>
<keyword evidence="2" id="KW-1133">Transmembrane helix</keyword>
<feature type="transmembrane region" description="Helical" evidence="2">
    <location>
        <begin position="361"/>
        <end position="382"/>
    </location>
</feature>
<feature type="transmembrane region" description="Helical" evidence="2">
    <location>
        <begin position="388"/>
        <end position="413"/>
    </location>
</feature>
<feature type="domain" description="Acyltransferase 3" evidence="3">
    <location>
        <begin position="22"/>
        <end position="405"/>
    </location>
</feature>
<evidence type="ECO:0000256" key="1">
    <source>
        <dbReference type="SAM" id="MobiDB-lite"/>
    </source>
</evidence>
<feature type="transmembrane region" description="Helical" evidence="2">
    <location>
        <begin position="119"/>
        <end position="139"/>
    </location>
</feature>
<feature type="transmembrane region" description="Helical" evidence="2">
    <location>
        <begin position="205"/>
        <end position="224"/>
    </location>
</feature>
<keyword evidence="4" id="KW-0012">Acyltransferase</keyword>
<dbReference type="EMBL" id="JAXAVX010000014">
    <property type="protein sequence ID" value="MDX8153410.1"/>
    <property type="molecule type" value="Genomic_DNA"/>
</dbReference>
<organism evidence="4 5">
    <name type="scientific">Patulibacter brassicae</name>
    <dbReference type="NCBI Taxonomy" id="1705717"/>
    <lineage>
        <taxon>Bacteria</taxon>
        <taxon>Bacillati</taxon>
        <taxon>Actinomycetota</taxon>
        <taxon>Thermoleophilia</taxon>
        <taxon>Solirubrobacterales</taxon>
        <taxon>Patulibacteraceae</taxon>
        <taxon>Patulibacter</taxon>
    </lineage>
</organism>
<evidence type="ECO:0000313" key="4">
    <source>
        <dbReference type="EMBL" id="MDX8153410.1"/>
    </source>
</evidence>
<feature type="transmembrane region" description="Helical" evidence="2">
    <location>
        <begin position="173"/>
        <end position="193"/>
    </location>
</feature>
<dbReference type="GO" id="GO:0016746">
    <property type="term" value="F:acyltransferase activity"/>
    <property type="evidence" value="ECO:0007669"/>
    <property type="project" value="UniProtKB-KW"/>
</dbReference>
<protein>
    <submittedName>
        <fullName evidence="4">Acyltransferase</fullName>
        <ecNumber evidence="4">2.3.-.-</ecNumber>
    </submittedName>
</protein>
<dbReference type="RefSeq" id="WP_319955561.1">
    <property type="nucleotide sequence ID" value="NZ_JAXAVX010000014.1"/>
</dbReference>
<feature type="transmembrane region" description="Helical" evidence="2">
    <location>
        <begin position="76"/>
        <end position="98"/>
    </location>
</feature>
<feature type="transmembrane region" description="Helical" evidence="2">
    <location>
        <begin position="320"/>
        <end position="340"/>
    </location>
</feature>
<keyword evidence="2" id="KW-0812">Transmembrane</keyword>
<accession>A0ABU4VRH4</accession>
<evidence type="ECO:0000259" key="3">
    <source>
        <dbReference type="Pfam" id="PF01757"/>
    </source>
</evidence>
<feature type="transmembrane region" description="Helical" evidence="2">
    <location>
        <begin position="574"/>
        <end position="593"/>
    </location>
</feature>
<evidence type="ECO:0000256" key="2">
    <source>
        <dbReference type="SAM" id="Phobius"/>
    </source>
</evidence>
<feature type="transmembrane region" description="Helical" evidence="2">
    <location>
        <begin position="743"/>
        <end position="762"/>
    </location>
</feature>
<dbReference type="PANTHER" id="PTHR23028:SF53">
    <property type="entry name" value="ACYL_TRANSF_3 DOMAIN-CONTAINING PROTEIN"/>
    <property type="match status" value="1"/>
</dbReference>
<keyword evidence="2" id="KW-0472">Membrane</keyword>
<dbReference type="PANTHER" id="PTHR23028">
    <property type="entry name" value="ACETYLTRANSFERASE"/>
    <property type="match status" value="1"/>
</dbReference>
<dbReference type="Proteomes" id="UP001277761">
    <property type="component" value="Unassembled WGS sequence"/>
</dbReference>
<evidence type="ECO:0000313" key="5">
    <source>
        <dbReference type="Proteomes" id="UP001277761"/>
    </source>
</evidence>
<dbReference type="InterPro" id="IPR002656">
    <property type="entry name" value="Acyl_transf_3_dom"/>
</dbReference>
<keyword evidence="5" id="KW-1185">Reference proteome</keyword>
<proteinExistence type="predicted"/>
<feature type="domain" description="Acyltransferase 3" evidence="3">
    <location>
        <begin position="483"/>
        <end position="825"/>
    </location>
</feature>
<feature type="transmembrane region" description="Helical" evidence="2">
    <location>
        <begin position="527"/>
        <end position="554"/>
    </location>
</feature>
<feature type="compositionally biased region" description="Low complexity" evidence="1">
    <location>
        <begin position="434"/>
        <end position="454"/>
    </location>
</feature>
<name>A0ABU4VRH4_9ACTN</name>
<feature type="transmembrane region" description="Helical" evidence="2">
    <location>
        <begin position="712"/>
        <end position="731"/>
    </location>
</feature>
<feature type="transmembrane region" description="Helical" evidence="2">
    <location>
        <begin position="268"/>
        <end position="290"/>
    </location>
</feature>
<dbReference type="InterPro" id="IPR050879">
    <property type="entry name" value="Acyltransferase_3"/>
</dbReference>